<dbReference type="InterPro" id="IPR013525">
    <property type="entry name" value="ABC2_TM"/>
</dbReference>
<proteinExistence type="inferred from homology"/>
<feature type="transmembrane region" description="Helical" evidence="6">
    <location>
        <begin position="51"/>
        <end position="73"/>
    </location>
</feature>
<feature type="domain" description="ABC transmembrane type-2" evidence="7">
    <location>
        <begin position="45"/>
        <end position="278"/>
    </location>
</feature>
<organism evidence="8 9">
    <name type="scientific">Actinotalea fermentans</name>
    <dbReference type="NCBI Taxonomy" id="43671"/>
    <lineage>
        <taxon>Bacteria</taxon>
        <taxon>Bacillati</taxon>
        <taxon>Actinomycetota</taxon>
        <taxon>Actinomycetes</taxon>
        <taxon>Micrococcales</taxon>
        <taxon>Cellulomonadaceae</taxon>
        <taxon>Actinotalea</taxon>
    </lineage>
</organism>
<feature type="transmembrane region" description="Helical" evidence="6">
    <location>
        <begin position="156"/>
        <end position="178"/>
    </location>
</feature>
<gene>
    <name evidence="8" type="ORF">AFE02nite_30670</name>
</gene>
<comment type="similarity">
    <text evidence="6">Belongs to the ABC-2 integral membrane protein family.</text>
</comment>
<keyword evidence="4 6" id="KW-0472">Membrane</keyword>
<evidence type="ECO:0000259" key="7">
    <source>
        <dbReference type="PROSITE" id="PS51012"/>
    </source>
</evidence>
<dbReference type="GO" id="GO:0046677">
    <property type="term" value="P:response to antibiotic"/>
    <property type="evidence" value="ECO:0007669"/>
    <property type="project" value="UniProtKB-KW"/>
</dbReference>
<dbReference type="GO" id="GO:0043190">
    <property type="term" value="C:ATP-binding cassette (ABC) transporter complex"/>
    <property type="evidence" value="ECO:0007669"/>
    <property type="project" value="InterPro"/>
</dbReference>
<evidence type="ECO:0000256" key="6">
    <source>
        <dbReference type="RuleBase" id="RU361157"/>
    </source>
</evidence>
<evidence type="ECO:0000313" key="9">
    <source>
        <dbReference type="Proteomes" id="UP000321484"/>
    </source>
</evidence>
<feature type="transmembrane region" description="Helical" evidence="6">
    <location>
        <begin position="252"/>
        <end position="271"/>
    </location>
</feature>
<comment type="caution">
    <text evidence="8">The sequence shown here is derived from an EMBL/GenBank/DDBJ whole genome shotgun (WGS) entry which is preliminary data.</text>
</comment>
<evidence type="ECO:0000256" key="3">
    <source>
        <dbReference type="ARBA" id="ARBA00022989"/>
    </source>
</evidence>
<dbReference type="InterPro" id="IPR000412">
    <property type="entry name" value="ABC_2_transport"/>
</dbReference>
<comment type="subcellular location">
    <subcellularLocation>
        <location evidence="6">Cell membrane</location>
        <topology evidence="6">Multi-pass membrane protein</topology>
    </subcellularLocation>
    <subcellularLocation>
        <location evidence="1">Membrane</location>
        <topology evidence="1">Multi-pass membrane protein</topology>
    </subcellularLocation>
</comment>
<evidence type="ECO:0000256" key="5">
    <source>
        <dbReference type="ARBA" id="ARBA00023251"/>
    </source>
</evidence>
<dbReference type="PANTHER" id="PTHR43229:SF2">
    <property type="entry name" value="NODULATION PROTEIN J"/>
    <property type="match status" value="1"/>
</dbReference>
<feature type="transmembrane region" description="Helical" evidence="6">
    <location>
        <begin position="190"/>
        <end position="208"/>
    </location>
</feature>
<dbReference type="AlphaFoldDB" id="A0A511Z1M2"/>
<dbReference type="Proteomes" id="UP000321484">
    <property type="component" value="Unassembled WGS sequence"/>
</dbReference>
<sequence length="280" mass="29375">MSQSLTHLPLVGASGGPAVRRAPTLWRDAWTLTGRTFDHWRTRPGALAVQLLFPVLIVLMMGGLFGGAIAGTAGAYMPFVVPGVLTLTMLFGVEATMTAVATDAARTLTDRFRSLPISSGSVLLGRVIADLAASVLELTVMSLAGLALGWRPEGGFGAAVLAYVLLLWLRLAVLWLGLLFGLRASGPESVAAVQILVWPVGFLSTVFLDPATMPRWLGVAAEWNPLSSTASAVRELFGNPGVTGLTWASEHAVALAVAWPAVLLAVAVPLATRAFRRLGA</sequence>
<feature type="transmembrane region" description="Helical" evidence="6">
    <location>
        <begin position="79"/>
        <end position="102"/>
    </location>
</feature>
<protein>
    <recommendedName>
        <fullName evidence="6">Transport permease protein</fullName>
    </recommendedName>
</protein>
<name>A0A511Z1M2_9CELL</name>
<dbReference type="PANTHER" id="PTHR43229">
    <property type="entry name" value="NODULATION PROTEIN J"/>
    <property type="match status" value="1"/>
</dbReference>
<dbReference type="InterPro" id="IPR047817">
    <property type="entry name" value="ABC2_TM_bact-type"/>
</dbReference>
<keyword evidence="2 6" id="KW-0812">Transmembrane</keyword>
<dbReference type="RefSeq" id="WP_034248920.1">
    <property type="nucleotide sequence ID" value="NZ_BJYK01000011.1"/>
</dbReference>
<keyword evidence="5" id="KW-0046">Antibiotic resistance</keyword>
<dbReference type="PIRSF" id="PIRSF006648">
    <property type="entry name" value="DrrB"/>
    <property type="match status" value="1"/>
</dbReference>
<evidence type="ECO:0000256" key="1">
    <source>
        <dbReference type="ARBA" id="ARBA00004141"/>
    </source>
</evidence>
<evidence type="ECO:0000313" key="8">
    <source>
        <dbReference type="EMBL" id="GEN81333.1"/>
    </source>
</evidence>
<keyword evidence="9" id="KW-1185">Reference proteome</keyword>
<keyword evidence="6" id="KW-1003">Cell membrane</keyword>
<feature type="transmembrane region" description="Helical" evidence="6">
    <location>
        <begin position="123"/>
        <end position="150"/>
    </location>
</feature>
<keyword evidence="6" id="KW-0813">Transport</keyword>
<dbReference type="OrthoDB" id="670210at2"/>
<evidence type="ECO:0000256" key="4">
    <source>
        <dbReference type="ARBA" id="ARBA00023136"/>
    </source>
</evidence>
<dbReference type="EMBL" id="BJYK01000011">
    <property type="protein sequence ID" value="GEN81333.1"/>
    <property type="molecule type" value="Genomic_DNA"/>
</dbReference>
<dbReference type="Pfam" id="PF01061">
    <property type="entry name" value="ABC2_membrane"/>
    <property type="match status" value="1"/>
</dbReference>
<dbReference type="InterPro" id="IPR051784">
    <property type="entry name" value="Nod_factor_ABC_transporter"/>
</dbReference>
<reference evidence="8 9" key="1">
    <citation type="submission" date="2019-07" db="EMBL/GenBank/DDBJ databases">
        <title>Whole genome shotgun sequence of Actinotalea fermentans NBRC 105374.</title>
        <authorList>
            <person name="Hosoyama A."/>
            <person name="Uohara A."/>
            <person name="Ohji S."/>
            <person name="Ichikawa N."/>
        </authorList>
    </citation>
    <scope>NUCLEOTIDE SEQUENCE [LARGE SCALE GENOMIC DNA]</scope>
    <source>
        <strain evidence="8 9">NBRC 105374</strain>
    </source>
</reference>
<accession>A0A511Z1M2</accession>
<dbReference type="GO" id="GO:0140359">
    <property type="term" value="F:ABC-type transporter activity"/>
    <property type="evidence" value="ECO:0007669"/>
    <property type="project" value="InterPro"/>
</dbReference>
<keyword evidence="3 6" id="KW-1133">Transmembrane helix</keyword>
<evidence type="ECO:0000256" key="2">
    <source>
        <dbReference type="ARBA" id="ARBA00022692"/>
    </source>
</evidence>
<dbReference type="PROSITE" id="PS51012">
    <property type="entry name" value="ABC_TM2"/>
    <property type="match status" value="1"/>
</dbReference>